<keyword evidence="1" id="KW-1133">Transmembrane helix</keyword>
<sequence>MPLLTPVRLVSIGKHTGAVLSGNETLAHLDGPGSLPMSQNISRTPFFHRNQVRKRRVAMATVGVMAGITAATLFLCVRPTMAQQGVAALPVTDSAHADQPERRAMHEGQAAVAALAMASGAMVTLADRHATDAVRIADASASADADDLGWDYVQLRL</sequence>
<feature type="transmembrane region" description="Helical" evidence="1">
    <location>
        <begin position="57"/>
        <end position="75"/>
    </location>
</feature>
<gene>
    <name evidence="2" type="ordered locus">Rmet_0134</name>
</gene>
<dbReference type="KEGG" id="rme:Rmet_0134"/>
<accession>Q1LS56</accession>
<keyword evidence="1" id="KW-0472">Membrane</keyword>
<protein>
    <submittedName>
        <fullName evidence="2">Uncharacterized protein</fullName>
    </submittedName>
</protein>
<organism evidence="2 3">
    <name type="scientific">Cupriavidus metallidurans (strain ATCC 43123 / DSM 2839 / NBRC 102507 / CH34)</name>
    <name type="common">Ralstonia metallidurans</name>
    <dbReference type="NCBI Taxonomy" id="266264"/>
    <lineage>
        <taxon>Bacteria</taxon>
        <taxon>Pseudomonadati</taxon>
        <taxon>Pseudomonadota</taxon>
        <taxon>Betaproteobacteria</taxon>
        <taxon>Burkholderiales</taxon>
        <taxon>Burkholderiaceae</taxon>
        <taxon>Cupriavidus</taxon>
    </lineage>
</organism>
<dbReference type="AlphaFoldDB" id="Q1LS56"/>
<name>Q1LS56_CUPMC</name>
<evidence type="ECO:0000256" key="1">
    <source>
        <dbReference type="SAM" id="Phobius"/>
    </source>
</evidence>
<dbReference type="Proteomes" id="UP000002429">
    <property type="component" value="Chromosome"/>
</dbReference>
<keyword evidence="1" id="KW-0812">Transmembrane</keyword>
<reference evidence="3" key="1">
    <citation type="journal article" date="2010" name="PLoS ONE">
        <title>The complete genome sequence of Cupriavidus metallidurans strain CH34, a master survivalist in harsh and anthropogenic environments.</title>
        <authorList>
            <person name="Janssen P.J."/>
            <person name="Van Houdt R."/>
            <person name="Moors H."/>
            <person name="Monsieurs P."/>
            <person name="Morin N."/>
            <person name="Michaux A."/>
            <person name="Benotmane M.A."/>
            <person name="Leys N."/>
            <person name="Vallaeys T."/>
            <person name="Lapidus A."/>
            <person name="Monchy S."/>
            <person name="Medigue C."/>
            <person name="Taghavi S."/>
            <person name="McCorkle S."/>
            <person name="Dunn J."/>
            <person name="van der Lelie D."/>
            <person name="Mergeay M."/>
        </authorList>
    </citation>
    <scope>NUCLEOTIDE SEQUENCE [LARGE SCALE GENOMIC DNA]</scope>
    <source>
        <strain evidence="3">ATCC 43123 / DSM 2839 / NBRC 102507 / CH34</strain>
    </source>
</reference>
<proteinExistence type="predicted"/>
<dbReference type="EMBL" id="CP000352">
    <property type="protein sequence ID" value="ABF07020.1"/>
    <property type="molecule type" value="Genomic_DNA"/>
</dbReference>
<evidence type="ECO:0000313" key="3">
    <source>
        <dbReference type="Proteomes" id="UP000002429"/>
    </source>
</evidence>
<dbReference type="HOGENOM" id="CLU_1676418_0_0_4"/>
<keyword evidence="3" id="KW-1185">Reference proteome</keyword>
<evidence type="ECO:0000313" key="2">
    <source>
        <dbReference type="EMBL" id="ABF07020.1"/>
    </source>
</evidence>